<gene>
    <name evidence="1" type="ORF">OM076_08245</name>
</gene>
<dbReference type="EMBL" id="JAPDOD010000004">
    <property type="protein sequence ID" value="MDA0160250.1"/>
    <property type="molecule type" value="Genomic_DNA"/>
</dbReference>
<sequence>MTGRVAEGYRYFAEFETPQKSPLYTELANGVAGDDETLRWLDGLPVGKRQPNLLFAAYRLLAGTPSGWPEFRATLAERRGEIEAVMLERRTQTNEPARCALMLPLLAALPQPLALLEVGASAGLCLLPDRYGYDYAGHRLGNGLLECRPEGDVPLPEALPRIAWRAGLDLNPLDVTDRDAMHWLELLIWPGQEHRIDTLRAAIEIAREVPPRILEGDLTRDVAALAAEAPKDATLVVFHTAVLAYVPTAGRRAFRDALTGTWLACEAAGVLGFEPGPPSLFALAQDGRRVAWADPHGASLSWG</sequence>
<dbReference type="RefSeq" id="WP_270039016.1">
    <property type="nucleotide sequence ID" value="NZ_JAPDOD010000004.1"/>
</dbReference>
<dbReference type="AlphaFoldDB" id="A0A9X3MSA2"/>
<dbReference type="InterPro" id="IPR011200">
    <property type="entry name" value="UCP012608"/>
</dbReference>
<name>A0A9X3MSA2_9ACTN</name>
<evidence type="ECO:0000313" key="1">
    <source>
        <dbReference type="EMBL" id="MDA0160250.1"/>
    </source>
</evidence>
<dbReference type="Proteomes" id="UP001149140">
    <property type="component" value="Unassembled WGS sequence"/>
</dbReference>
<organism evidence="1 2">
    <name type="scientific">Solirubrobacter ginsenosidimutans</name>
    <dbReference type="NCBI Taxonomy" id="490573"/>
    <lineage>
        <taxon>Bacteria</taxon>
        <taxon>Bacillati</taxon>
        <taxon>Actinomycetota</taxon>
        <taxon>Thermoleophilia</taxon>
        <taxon>Solirubrobacterales</taxon>
        <taxon>Solirubrobacteraceae</taxon>
        <taxon>Solirubrobacter</taxon>
    </lineage>
</organism>
<comment type="caution">
    <text evidence="1">The sequence shown here is derived from an EMBL/GenBank/DDBJ whole genome shotgun (WGS) entry which is preliminary data.</text>
</comment>
<reference evidence="1" key="1">
    <citation type="submission" date="2022-10" db="EMBL/GenBank/DDBJ databases">
        <title>The WGS of Solirubrobacter ginsenosidimutans DSM 21036.</title>
        <authorList>
            <person name="Jiang Z."/>
        </authorList>
    </citation>
    <scope>NUCLEOTIDE SEQUENCE</scope>
    <source>
        <strain evidence="1">DSM 21036</strain>
    </source>
</reference>
<accession>A0A9X3MSA2</accession>
<protein>
    <submittedName>
        <fullName evidence="1">DUF2332 domain-containing protein</fullName>
    </submittedName>
</protein>
<proteinExistence type="predicted"/>
<evidence type="ECO:0000313" key="2">
    <source>
        <dbReference type="Proteomes" id="UP001149140"/>
    </source>
</evidence>
<keyword evidence="2" id="KW-1185">Reference proteome</keyword>
<dbReference type="Pfam" id="PF10094">
    <property type="entry name" value="DUF2332"/>
    <property type="match status" value="1"/>
</dbReference>